<dbReference type="Proteomes" id="UP000014254">
    <property type="component" value="Unassembled WGS sequence"/>
</dbReference>
<organism evidence="1 2">
    <name type="scientific">Mucor circinelloides f. circinelloides (strain 1006PhL)</name>
    <name type="common">Mucormycosis agent</name>
    <name type="synonym">Calyptromyces circinelloides</name>
    <dbReference type="NCBI Taxonomy" id="1220926"/>
    <lineage>
        <taxon>Eukaryota</taxon>
        <taxon>Fungi</taxon>
        <taxon>Fungi incertae sedis</taxon>
        <taxon>Mucoromycota</taxon>
        <taxon>Mucoromycotina</taxon>
        <taxon>Mucoromycetes</taxon>
        <taxon>Mucorales</taxon>
        <taxon>Mucorineae</taxon>
        <taxon>Mucoraceae</taxon>
        <taxon>Mucor</taxon>
    </lineage>
</organism>
<keyword evidence="2" id="KW-1185">Reference proteome</keyword>
<dbReference type="OrthoDB" id="2253962at2759"/>
<dbReference type="OMA" id="ADSFCGK"/>
<proteinExistence type="predicted"/>
<evidence type="ECO:0000313" key="2">
    <source>
        <dbReference type="Proteomes" id="UP000014254"/>
    </source>
</evidence>
<dbReference type="VEuPathDB" id="FungiDB:HMPREF1544_07185"/>
<accession>S2K1I2</accession>
<dbReference type="EMBL" id="KE123998">
    <property type="protein sequence ID" value="EPB86025.1"/>
    <property type="molecule type" value="Genomic_DNA"/>
</dbReference>
<reference evidence="2" key="1">
    <citation type="submission" date="2013-05" db="EMBL/GenBank/DDBJ databases">
        <title>The Genome sequence of Mucor circinelloides f. circinelloides 1006PhL.</title>
        <authorList>
            <consortium name="The Broad Institute Genomics Platform"/>
            <person name="Cuomo C."/>
            <person name="Earl A."/>
            <person name="Findley K."/>
            <person name="Lee S.C."/>
            <person name="Walker B."/>
            <person name="Young S."/>
            <person name="Zeng Q."/>
            <person name="Gargeya S."/>
            <person name="Fitzgerald M."/>
            <person name="Haas B."/>
            <person name="Abouelleil A."/>
            <person name="Allen A.W."/>
            <person name="Alvarado L."/>
            <person name="Arachchi H.M."/>
            <person name="Berlin A.M."/>
            <person name="Chapman S.B."/>
            <person name="Gainer-Dewar J."/>
            <person name="Goldberg J."/>
            <person name="Griggs A."/>
            <person name="Gujja S."/>
            <person name="Hansen M."/>
            <person name="Howarth C."/>
            <person name="Imamovic A."/>
            <person name="Ireland A."/>
            <person name="Larimer J."/>
            <person name="McCowan C."/>
            <person name="Murphy C."/>
            <person name="Pearson M."/>
            <person name="Poon T.W."/>
            <person name="Priest M."/>
            <person name="Roberts A."/>
            <person name="Saif S."/>
            <person name="Shea T."/>
            <person name="Sisk P."/>
            <person name="Sykes S."/>
            <person name="Wortman J."/>
            <person name="Nusbaum C."/>
            <person name="Birren B."/>
        </authorList>
    </citation>
    <scope>NUCLEOTIDE SEQUENCE [LARGE SCALE GENOMIC DNA]</scope>
    <source>
        <strain evidence="2">1006PhL</strain>
    </source>
</reference>
<gene>
    <name evidence="1" type="ORF">HMPREF1544_07185</name>
</gene>
<dbReference type="AlphaFoldDB" id="S2K1I2"/>
<evidence type="ECO:0000313" key="1">
    <source>
        <dbReference type="EMBL" id="EPB86025.1"/>
    </source>
</evidence>
<name>S2K1I2_MUCC1</name>
<protein>
    <submittedName>
        <fullName evidence="1">Uncharacterized protein</fullName>
    </submittedName>
</protein>
<sequence length="132" mass="14835">MFNLQAPIIRQFIQHIASKLQSSTTTHEYHSSSKKTPSLSLCSTQDFDDQEDYFRYAPSSIYSADSFCGKSITTTTSSTTLDSVFEKTYVSFPDFTPSTTSNRALFTKPEVMTATATPMFYNTPHSKPIWIA</sequence>
<dbReference type="InParanoid" id="S2K1I2"/>